<dbReference type="KEGG" id="fpl:Ferp_0149"/>
<dbReference type="PaxDb" id="589924-Ferp_0149"/>
<protein>
    <submittedName>
        <fullName evidence="3">Prenyltransferase/squalene oxidase</fullName>
    </submittedName>
</protein>
<dbReference type="STRING" id="589924.Ferp_0149"/>
<dbReference type="eggNOG" id="arCOG04438">
    <property type="taxonomic scope" value="Archaea"/>
</dbReference>
<keyword evidence="3" id="KW-0808">Transferase</keyword>
<dbReference type="Gene3D" id="1.50.10.20">
    <property type="match status" value="1"/>
</dbReference>
<dbReference type="Proteomes" id="UP000002613">
    <property type="component" value="Chromosome"/>
</dbReference>
<dbReference type="HOGENOM" id="CLU_085650_0_0_2"/>
<accession>D3S1A0</accession>
<sequence>MKINLNKLKEFVLARKNPDGGFAFCKPLQSTLPETFYAIFILKTIGERIPEEGKIVKFLKRSIRDDAYSIYWTYKSLSLLEKELPDRSDFILEKLKEAIKAKRSGEIRAGGITATYSFAMPNVLREVFMLSEALRLLGMEVPKFVSSFVKNFEKNGGFGLKRPNLEETYYCLSVLGFGNKRNLEFILKHENSEGFVKFPQSYPPYVEDTFYALSCLKILGYKYKNRKIVDWIAILQNADGGFRRSTYGGISTLENSFYAVASLKLLEEL</sequence>
<evidence type="ECO:0000259" key="2">
    <source>
        <dbReference type="Pfam" id="PF00432"/>
    </source>
</evidence>
<proteinExistence type="predicted"/>
<dbReference type="EMBL" id="CP001899">
    <property type="protein sequence ID" value="ADC64336.1"/>
    <property type="molecule type" value="Genomic_DNA"/>
</dbReference>
<evidence type="ECO:0000313" key="3">
    <source>
        <dbReference type="EMBL" id="ADC64336.1"/>
    </source>
</evidence>
<dbReference type="InterPro" id="IPR016648">
    <property type="entry name" value="UCP016175_prenyltrans-rel"/>
</dbReference>
<organism evidence="3 4">
    <name type="scientific">Ferroglobus placidus (strain DSM 10642 / AEDII12DO)</name>
    <dbReference type="NCBI Taxonomy" id="589924"/>
    <lineage>
        <taxon>Archaea</taxon>
        <taxon>Methanobacteriati</taxon>
        <taxon>Methanobacteriota</taxon>
        <taxon>Archaeoglobi</taxon>
        <taxon>Archaeoglobales</taxon>
        <taxon>Archaeoglobaceae</taxon>
        <taxon>Ferroglobus</taxon>
    </lineage>
</organism>
<dbReference type="GO" id="GO:0016740">
    <property type="term" value="F:transferase activity"/>
    <property type="evidence" value="ECO:0007669"/>
    <property type="project" value="UniProtKB-KW"/>
</dbReference>
<reference evidence="3 4" key="2">
    <citation type="journal article" date="2011" name="Stand. Genomic Sci.">
        <title>Complete genome sequence of Ferroglobus placidus AEDII12DO.</title>
        <authorList>
            <person name="Anderson I."/>
            <person name="Risso C."/>
            <person name="Holmes D."/>
            <person name="Lucas S."/>
            <person name="Copeland A."/>
            <person name="Lapidus A."/>
            <person name="Cheng J.F."/>
            <person name="Bruce D."/>
            <person name="Goodwin L."/>
            <person name="Pitluck S."/>
            <person name="Saunders E."/>
            <person name="Brettin T."/>
            <person name="Detter J.C."/>
            <person name="Han C."/>
            <person name="Tapia R."/>
            <person name="Larimer F."/>
            <person name="Land M."/>
            <person name="Hauser L."/>
            <person name="Woyke T."/>
            <person name="Lovley D."/>
            <person name="Kyrpides N."/>
            <person name="Ivanova N."/>
        </authorList>
    </citation>
    <scope>NUCLEOTIDE SEQUENCE [LARGE SCALE GENOMIC DNA]</scope>
    <source>
        <strain evidence="4">DSM 10642 / AEDII12DO</strain>
    </source>
</reference>
<dbReference type="InterPro" id="IPR001330">
    <property type="entry name" value="Prenyltrans"/>
</dbReference>
<feature type="domain" description="Prenyltransferase alpha-alpha toroid" evidence="2">
    <location>
        <begin position="181"/>
        <end position="267"/>
    </location>
</feature>
<feature type="domain" description="Prenyltransferase alpha-alpha toroid" evidence="2">
    <location>
        <begin position="7"/>
        <end position="65"/>
    </location>
</feature>
<dbReference type="Pfam" id="PF00432">
    <property type="entry name" value="Prenyltrans"/>
    <property type="match status" value="2"/>
</dbReference>
<evidence type="ECO:0000256" key="1">
    <source>
        <dbReference type="ARBA" id="ARBA00022737"/>
    </source>
</evidence>
<dbReference type="GeneID" id="8777642"/>
<dbReference type="InterPro" id="IPR008930">
    <property type="entry name" value="Terpenoid_cyclase/PrenylTrfase"/>
</dbReference>
<gene>
    <name evidence="3" type="ordered locus">Ferp_0149</name>
</gene>
<reference evidence="4" key="1">
    <citation type="submission" date="2010-02" db="EMBL/GenBank/DDBJ databases">
        <title>Complete sequence of Ferroglobus placidus DSM 10642.</title>
        <authorList>
            <consortium name="US DOE Joint Genome Institute"/>
            <person name="Lucas S."/>
            <person name="Copeland A."/>
            <person name="Lapidus A."/>
            <person name="Cheng J.-F."/>
            <person name="Bruce D."/>
            <person name="Goodwin L."/>
            <person name="Pitluck S."/>
            <person name="Saunders E."/>
            <person name="Brettin T."/>
            <person name="Detter J.C."/>
            <person name="Han C."/>
            <person name="Tapia R."/>
            <person name="Larimer F."/>
            <person name="Land M."/>
            <person name="Hauser L."/>
            <person name="Kyrpides N."/>
            <person name="Ivanova N."/>
            <person name="Holmes D."/>
            <person name="Lovley D."/>
            <person name="Kyrpides N."/>
            <person name="Anderson I.J."/>
            <person name="Woyke T."/>
        </authorList>
    </citation>
    <scope>NUCLEOTIDE SEQUENCE [LARGE SCALE GENOMIC DNA]</scope>
    <source>
        <strain evidence="4">DSM 10642 / AEDII12DO</strain>
    </source>
</reference>
<dbReference type="AlphaFoldDB" id="D3S1A0"/>
<dbReference type="SUPFAM" id="SSF48239">
    <property type="entry name" value="Terpenoid cyclases/Protein prenyltransferases"/>
    <property type="match status" value="1"/>
</dbReference>
<dbReference type="PIRSF" id="PIRSF016175">
    <property type="entry name" value="UCP016175"/>
    <property type="match status" value="1"/>
</dbReference>
<dbReference type="RefSeq" id="WP_012964683.1">
    <property type="nucleotide sequence ID" value="NC_013849.1"/>
</dbReference>
<keyword evidence="1" id="KW-0677">Repeat</keyword>
<name>D3S1A0_FERPA</name>
<keyword evidence="4" id="KW-1185">Reference proteome</keyword>
<evidence type="ECO:0000313" key="4">
    <source>
        <dbReference type="Proteomes" id="UP000002613"/>
    </source>
</evidence>